<organism evidence="2 3">
    <name type="scientific">Actinoallomurus vinaceus</name>
    <dbReference type="NCBI Taxonomy" id="1080074"/>
    <lineage>
        <taxon>Bacteria</taxon>
        <taxon>Bacillati</taxon>
        <taxon>Actinomycetota</taxon>
        <taxon>Actinomycetes</taxon>
        <taxon>Streptosporangiales</taxon>
        <taxon>Thermomonosporaceae</taxon>
        <taxon>Actinoallomurus</taxon>
    </lineage>
</organism>
<accession>A0ABP8UMJ6</accession>
<protein>
    <recommendedName>
        <fullName evidence="1">Helicase HerA central domain-containing protein</fullName>
    </recommendedName>
</protein>
<dbReference type="InterPro" id="IPR002789">
    <property type="entry name" value="HerA_central"/>
</dbReference>
<dbReference type="InterPro" id="IPR027417">
    <property type="entry name" value="P-loop_NTPase"/>
</dbReference>
<dbReference type="Pfam" id="PF01935">
    <property type="entry name" value="DUF87"/>
    <property type="match status" value="1"/>
</dbReference>
<evidence type="ECO:0000313" key="3">
    <source>
        <dbReference type="Proteomes" id="UP001501442"/>
    </source>
</evidence>
<keyword evidence="3" id="KW-1185">Reference proteome</keyword>
<proteinExistence type="predicted"/>
<evidence type="ECO:0000259" key="1">
    <source>
        <dbReference type="Pfam" id="PF01935"/>
    </source>
</evidence>
<dbReference type="PANTHER" id="PTHR30121:SF11">
    <property type="entry name" value="AAA+ ATPASE DOMAIN-CONTAINING PROTEIN"/>
    <property type="match status" value="1"/>
</dbReference>
<dbReference type="EMBL" id="BAABHK010000013">
    <property type="protein sequence ID" value="GAA4634109.1"/>
    <property type="molecule type" value="Genomic_DNA"/>
</dbReference>
<dbReference type="SUPFAM" id="SSF52540">
    <property type="entry name" value="P-loop containing nucleoside triphosphate hydrolases"/>
    <property type="match status" value="1"/>
</dbReference>
<dbReference type="InterPro" id="IPR051162">
    <property type="entry name" value="T4SS_component"/>
</dbReference>
<sequence>MRNDRVGLLIAPSASMADGVLSAADARGSWAWVGIRVEAAADLTETREYADLSEPERLAKAVGAETAWLAGQWDAAYETRVELRYLMDPASRRLSCAVLGRVHGSDHQQTVSAAQRLRGRLSELPRHVHASEITDTAEMNTWLAPFRPAPDGVAEIRKRIRVGVPNRPDAGVEYYVAVEPFTVAAPSWEPLWQALTAHPDPVLLTVGLAPYPGSADLATQLDMLATQYGRLARPGKMPDGLWSSGVELAPDAFAVDAERLYADAARRYRARTFRSRIALASPAHLPESLAELVAATISPPQRPSERSALTETFPGAPHIVVRPRPDELDTAWRNVTTLDHLRWDARYAESLPLAPPPVVRLLAELADPREACSAIRLPLAVHGHVPGFPVRRPGLAGEADYHPAGPSLELGRQLVADRLAGPLGIELSELTRHALLVGTTGSGKTNSALAFCEQLWRDHRVPFLALEPVNTTLDDYRWLATRPGLEDLVVFTVGNEDVAPFRLNPFEVPSGVRIGSHIAGLLACFDAAFGLWDPLPAIYNRALRETYARRGIVATDRADDRHRGNWPTLTDFVARMREQTERLDYSGDVRSNIIAASSLRAESLAEGACASTLDCAVSYPIDELLRRPVVIELAEVGDNEKEQSLLTALILQTMTEYYKASRKGGELSHVTVVEEAHRLLGRSAPLGDAKEGNAQARAAQAFANTLAENRKYGEALVIVEQVPGKLVEDAYKNTNLKVMHRLPAEDDRRLIGATMRFSDDQERYASTLAPFTAFAYHDGLDRPALIQVPNVRAQAADAAGADRAPLATDDELADRFRGLATRNSQVDAALAPFPECAGCEHRCAFRSRAATAVRPEHATDLKTRVKDYPDTVAAQSHWWQETITWTHRIADAVPLAAATDHEHRDYEACVFVHIARDAWRRDVLPWTRLYRQHWARAETG</sequence>
<comment type="caution">
    <text evidence="2">The sequence shown here is derived from an EMBL/GenBank/DDBJ whole genome shotgun (WGS) entry which is preliminary data.</text>
</comment>
<dbReference type="PANTHER" id="PTHR30121">
    <property type="entry name" value="UNCHARACTERIZED PROTEIN YJGR-RELATED"/>
    <property type="match status" value="1"/>
</dbReference>
<feature type="domain" description="Helicase HerA central" evidence="1">
    <location>
        <begin position="421"/>
        <end position="495"/>
    </location>
</feature>
<evidence type="ECO:0000313" key="2">
    <source>
        <dbReference type="EMBL" id="GAA4634109.1"/>
    </source>
</evidence>
<dbReference type="Proteomes" id="UP001501442">
    <property type="component" value="Unassembled WGS sequence"/>
</dbReference>
<reference evidence="3" key="1">
    <citation type="journal article" date="2019" name="Int. J. Syst. Evol. Microbiol.">
        <title>The Global Catalogue of Microorganisms (GCM) 10K type strain sequencing project: providing services to taxonomists for standard genome sequencing and annotation.</title>
        <authorList>
            <consortium name="The Broad Institute Genomics Platform"/>
            <consortium name="The Broad Institute Genome Sequencing Center for Infectious Disease"/>
            <person name="Wu L."/>
            <person name="Ma J."/>
        </authorList>
    </citation>
    <scope>NUCLEOTIDE SEQUENCE [LARGE SCALE GENOMIC DNA]</scope>
    <source>
        <strain evidence="3">JCM 17939</strain>
    </source>
</reference>
<dbReference type="Gene3D" id="3.40.50.300">
    <property type="entry name" value="P-loop containing nucleotide triphosphate hydrolases"/>
    <property type="match status" value="2"/>
</dbReference>
<gene>
    <name evidence="2" type="ORF">GCM10023196_074330</name>
</gene>
<name>A0ABP8UMJ6_9ACTN</name>